<dbReference type="GO" id="GO:0005886">
    <property type="term" value="C:plasma membrane"/>
    <property type="evidence" value="ECO:0007669"/>
    <property type="project" value="TreeGrafter"/>
</dbReference>
<feature type="compositionally biased region" description="Basic and acidic residues" evidence="1">
    <location>
        <begin position="797"/>
        <end position="816"/>
    </location>
</feature>
<evidence type="ECO:0000313" key="4">
    <source>
        <dbReference type="EMBL" id="TDU31321.1"/>
    </source>
</evidence>
<feature type="transmembrane region" description="Helical" evidence="2">
    <location>
        <begin position="7"/>
        <end position="30"/>
    </location>
</feature>
<dbReference type="InterPro" id="IPR052894">
    <property type="entry name" value="AsmA-related"/>
</dbReference>
<dbReference type="Proteomes" id="UP000295341">
    <property type="component" value="Unassembled WGS sequence"/>
</dbReference>
<protein>
    <submittedName>
        <fullName evidence="4">AsmA protein</fullName>
    </submittedName>
</protein>
<feature type="region of interest" description="Disordered" evidence="1">
    <location>
        <begin position="784"/>
        <end position="859"/>
    </location>
</feature>
<reference evidence="4 5" key="1">
    <citation type="submission" date="2019-03" db="EMBL/GenBank/DDBJ databases">
        <title>Genomic Encyclopedia of Type Strains, Phase IV (KMG-IV): sequencing the most valuable type-strain genomes for metagenomic binning, comparative biology and taxonomic classification.</title>
        <authorList>
            <person name="Goeker M."/>
        </authorList>
    </citation>
    <scope>NUCLEOTIDE SEQUENCE [LARGE SCALE GENOMIC DNA]</scope>
    <source>
        <strain evidence="4 5">DSM 26377</strain>
    </source>
</reference>
<dbReference type="PANTHER" id="PTHR30441:SF4">
    <property type="entry name" value="PROTEIN ASMA"/>
    <property type="match status" value="1"/>
</dbReference>
<keyword evidence="2" id="KW-0472">Membrane</keyword>
<evidence type="ECO:0000313" key="5">
    <source>
        <dbReference type="Proteomes" id="UP000295341"/>
    </source>
</evidence>
<proteinExistence type="predicted"/>
<evidence type="ECO:0000256" key="1">
    <source>
        <dbReference type="SAM" id="MobiDB-lite"/>
    </source>
</evidence>
<keyword evidence="2" id="KW-1133">Transmembrane helix</keyword>
<dbReference type="AlphaFoldDB" id="A0A4S3K3P9"/>
<dbReference type="GO" id="GO:0090313">
    <property type="term" value="P:regulation of protein targeting to membrane"/>
    <property type="evidence" value="ECO:0007669"/>
    <property type="project" value="TreeGrafter"/>
</dbReference>
<dbReference type="EMBL" id="SOBT01000008">
    <property type="protein sequence ID" value="TDU31321.1"/>
    <property type="molecule type" value="Genomic_DNA"/>
</dbReference>
<dbReference type="InterPro" id="IPR007844">
    <property type="entry name" value="AsmA"/>
</dbReference>
<dbReference type="OrthoDB" id="9766390at2"/>
<dbReference type="PANTHER" id="PTHR30441">
    <property type="entry name" value="DUF748 DOMAIN-CONTAINING PROTEIN"/>
    <property type="match status" value="1"/>
</dbReference>
<evidence type="ECO:0000259" key="3">
    <source>
        <dbReference type="Pfam" id="PF05170"/>
    </source>
</evidence>
<organism evidence="4 5">
    <name type="scientific">Panacagrimonas perspica</name>
    <dbReference type="NCBI Taxonomy" id="381431"/>
    <lineage>
        <taxon>Bacteria</taxon>
        <taxon>Pseudomonadati</taxon>
        <taxon>Pseudomonadota</taxon>
        <taxon>Gammaproteobacteria</taxon>
        <taxon>Nevskiales</taxon>
        <taxon>Nevskiaceae</taxon>
        <taxon>Panacagrimonas</taxon>
    </lineage>
</organism>
<sequence length="859" mass="90156">MAKPIKIVLAVIGVLLLVVVVAVFAAAALFDPNDYRDKITETVKKQTGRTLTLGDIKLNVFPWLKVRLADVSFSNAPGFGDGPMAQVKEAQVGVQLLPLLLDRQVQVSTVTLDGLKLDLAKDASGKTNWDDLIKPKGENTAEAKPKDGEGFKVESIDIAGVTLRDAFITYRDAQAKQSYRLEKVNLETGTLKPGKPTDIEASLSAFDDVKKMSADLSFSATVLADLVAQKATVDKLKLDVKAKGEGLDAAVKLAGDIAANLQTKVVSVEGLTLDFKTAMKDLSAEGKLVGKVLADMGAKQTVDVEGLKLDYKAKTPTIGAQGVVSGKLQAALESKQYKVSGLSLTADASGKDLPGGKQNVKLTGNLAYDGAKGSMNFTNGKIDAAGLAITTAIAGEGLSGDSPRLSGPISIAPFNPRSLLKTLGQADVKTTDPKVLSTASLSTRYSGSFKSARFEDLKLQLDESNITGTLAVRDFATQAIEFALKLDRIDADRYMAPAEKPVAKPAAAGSTQQLNATELPIDALEKLNASGTLDAGELKLKGATLKNVQLKIDGPKGSPKVVKLDANAYGGQVSTNTRIVPGARPDYALNTSLNTMQLAPMLQNFWGKDIVSGLGNIKLNLTSGGKTVGDVRQSLNGDISLSFENGAVKGFNLAQIVRQGQALLKGTTVTDNEPKQTDFTTITFAAKIVDGILKSDQLNALSPLFRLGGSGQINLVDETLNYLVSPTVVATSKGQGGKGLEELSGLTLPIRLTGSLYAPKYKIDLQTALKQKAGDELRGKLADKVLGGDSSAPMTDAEVKQKAGEKLNKEIGRGLDKLFGGKKKKEQPAAEPSTEAAPAEAAPAPTAPAEAAPAEPATP</sequence>
<keyword evidence="5" id="KW-1185">Reference proteome</keyword>
<feature type="domain" description="AsmA" evidence="3">
    <location>
        <begin position="438"/>
        <end position="696"/>
    </location>
</feature>
<feature type="domain" description="AsmA" evidence="3">
    <location>
        <begin position="1"/>
        <end position="345"/>
    </location>
</feature>
<name>A0A4S3K3P9_9GAMM</name>
<dbReference type="Pfam" id="PF05170">
    <property type="entry name" value="AsmA"/>
    <property type="match status" value="2"/>
</dbReference>
<feature type="compositionally biased region" description="Low complexity" evidence="1">
    <location>
        <begin position="829"/>
        <end position="859"/>
    </location>
</feature>
<accession>A0A4S3K3P9</accession>
<comment type="caution">
    <text evidence="4">The sequence shown here is derived from an EMBL/GenBank/DDBJ whole genome shotgun (WGS) entry which is preliminary data.</text>
</comment>
<evidence type="ECO:0000256" key="2">
    <source>
        <dbReference type="SAM" id="Phobius"/>
    </source>
</evidence>
<dbReference type="RefSeq" id="WP_133879914.1">
    <property type="nucleotide sequence ID" value="NZ_MWIN01000014.1"/>
</dbReference>
<keyword evidence="2" id="KW-0812">Transmembrane</keyword>
<gene>
    <name evidence="4" type="ORF">DFR24_0687</name>
</gene>